<name>A0ABP0ZHA2_9ASCO</name>
<dbReference type="EMBL" id="OZ022405">
    <property type="protein sequence ID" value="CAK9436196.1"/>
    <property type="molecule type" value="Genomic_DNA"/>
</dbReference>
<dbReference type="GeneID" id="92205950"/>
<proteinExistence type="predicted"/>
<dbReference type="Proteomes" id="UP001497383">
    <property type="component" value="Chromosome 1"/>
</dbReference>
<gene>
    <name evidence="2" type="ORF">LODBEIA_P07540</name>
</gene>
<sequence length="395" mass="45403">MLTTRAAAKQTVSKSTLAFVRKFIGKGLSRDGSQEPQQETDALAEALNLFTRKPAKSGKSSEVGTEYKPSLFKAFAKGSVDEQMRSRPRTDASNAHQDKNDAFVQNMLRSINMTLNTMSSLDASELLSLDAKQLQAHIKSITDEKLLVDTLDLFIEHERLNFQILGDVLMNPCLRNLSRLPVDAKNFSNIRGIDEVQAVKLKILMLKKHHSLKHPIQIISNLKQNIEVYFSAIKNDQLPRNYERLVWKFTFQYLKQYNESYYVEQFKNLRTSFIIWESTKMSHSRQVAQKILSHHSQELNSVQILFLKVAAALEDKQLRYFSVKTPLDRVSINSRWKCYLIFNSLEKILLHSQQPTATSLLDELNTCRANYIKYASEKGLEELTPASEEIILQQW</sequence>
<feature type="compositionally biased region" description="Basic and acidic residues" evidence="1">
    <location>
        <begin position="79"/>
        <end position="98"/>
    </location>
</feature>
<evidence type="ECO:0000313" key="2">
    <source>
        <dbReference type="EMBL" id="CAK9436196.1"/>
    </source>
</evidence>
<evidence type="ECO:0000313" key="3">
    <source>
        <dbReference type="Proteomes" id="UP001497383"/>
    </source>
</evidence>
<reference evidence="2 3" key="1">
    <citation type="submission" date="2024-03" db="EMBL/GenBank/DDBJ databases">
        <authorList>
            <person name="Brejova B."/>
        </authorList>
    </citation>
    <scope>NUCLEOTIDE SEQUENCE [LARGE SCALE GENOMIC DNA]</scope>
    <source>
        <strain evidence="2 3">CBS 14171</strain>
    </source>
</reference>
<organism evidence="2 3">
    <name type="scientific">Lodderomyces beijingensis</name>
    <dbReference type="NCBI Taxonomy" id="1775926"/>
    <lineage>
        <taxon>Eukaryota</taxon>
        <taxon>Fungi</taxon>
        <taxon>Dikarya</taxon>
        <taxon>Ascomycota</taxon>
        <taxon>Saccharomycotina</taxon>
        <taxon>Pichiomycetes</taxon>
        <taxon>Debaryomycetaceae</taxon>
        <taxon>Candida/Lodderomyces clade</taxon>
        <taxon>Lodderomyces</taxon>
    </lineage>
</organism>
<evidence type="ECO:0008006" key="4">
    <source>
        <dbReference type="Google" id="ProtNLM"/>
    </source>
</evidence>
<feature type="region of interest" description="Disordered" evidence="1">
    <location>
        <begin position="78"/>
        <end position="98"/>
    </location>
</feature>
<accession>A0ABP0ZHA2</accession>
<evidence type="ECO:0000256" key="1">
    <source>
        <dbReference type="SAM" id="MobiDB-lite"/>
    </source>
</evidence>
<dbReference type="RefSeq" id="XP_066827692.1">
    <property type="nucleotide sequence ID" value="XM_066976709.1"/>
</dbReference>
<keyword evidence="3" id="KW-1185">Reference proteome</keyword>
<protein>
    <recommendedName>
        <fullName evidence="4">ATPase expression protein 2, mitochondrial</fullName>
    </recommendedName>
</protein>